<dbReference type="AlphaFoldDB" id="A0A0A8YMB6"/>
<evidence type="ECO:0000313" key="1">
    <source>
        <dbReference type="EMBL" id="JAD23687.1"/>
    </source>
</evidence>
<protein>
    <submittedName>
        <fullName evidence="1">Uncharacterized protein</fullName>
    </submittedName>
</protein>
<dbReference type="EMBL" id="GBRH01274208">
    <property type="protein sequence ID" value="JAD23687.1"/>
    <property type="molecule type" value="Transcribed_RNA"/>
</dbReference>
<reference evidence="1" key="2">
    <citation type="journal article" date="2015" name="Data Brief">
        <title>Shoot transcriptome of the giant reed, Arundo donax.</title>
        <authorList>
            <person name="Barrero R.A."/>
            <person name="Guerrero F.D."/>
            <person name="Moolhuijzen P."/>
            <person name="Goolsby J.A."/>
            <person name="Tidwell J."/>
            <person name="Bellgard S.E."/>
            <person name="Bellgard M.I."/>
        </authorList>
    </citation>
    <scope>NUCLEOTIDE SEQUENCE</scope>
    <source>
        <tissue evidence="1">Shoot tissue taken approximately 20 cm above the soil surface</tissue>
    </source>
</reference>
<sequence length="70" mass="7936">MAGTKNVLGGSSSINKWSELASLRRWRRRKRRAAASPWRVERLILQLERWSTFFLVFGGGVGSDEATTVK</sequence>
<organism evidence="1">
    <name type="scientific">Arundo donax</name>
    <name type="common">Giant reed</name>
    <name type="synonym">Donax arundinaceus</name>
    <dbReference type="NCBI Taxonomy" id="35708"/>
    <lineage>
        <taxon>Eukaryota</taxon>
        <taxon>Viridiplantae</taxon>
        <taxon>Streptophyta</taxon>
        <taxon>Embryophyta</taxon>
        <taxon>Tracheophyta</taxon>
        <taxon>Spermatophyta</taxon>
        <taxon>Magnoliopsida</taxon>
        <taxon>Liliopsida</taxon>
        <taxon>Poales</taxon>
        <taxon>Poaceae</taxon>
        <taxon>PACMAD clade</taxon>
        <taxon>Arundinoideae</taxon>
        <taxon>Arundineae</taxon>
        <taxon>Arundo</taxon>
    </lineage>
</organism>
<accession>A0A0A8YMB6</accession>
<reference evidence="1" key="1">
    <citation type="submission" date="2014-09" db="EMBL/GenBank/DDBJ databases">
        <authorList>
            <person name="Magalhaes I.L.F."/>
            <person name="Oliveira U."/>
            <person name="Santos F.R."/>
            <person name="Vidigal T.H.D.A."/>
            <person name="Brescovit A.D."/>
            <person name="Santos A.J."/>
        </authorList>
    </citation>
    <scope>NUCLEOTIDE SEQUENCE</scope>
    <source>
        <tissue evidence="1">Shoot tissue taken approximately 20 cm above the soil surface</tissue>
    </source>
</reference>
<proteinExistence type="predicted"/>
<name>A0A0A8YMB6_ARUDO</name>